<gene>
    <name evidence="3" type="ORF">EI97DRAFT_434488</name>
</gene>
<dbReference type="SUPFAM" id="SSF56112">
    <property type="entry name" value="Protein kinase-like (PK-like)"/>
    <property type="match status" value="1"/>
</dbReference>
<evidence type="ECO:0000313" key="4">
    <source>
        <dbReference type="Proteomes" id="UP000800097"/>
    </source>
</evidence>
<dbReference type="Gene3D" id="1.10.510.10">
    <property type="entry name" value="Transferase(Phosphotransferase) domain 1"/>
    <property type="match status" value="1"/>
</dbReference>
<proteinExistence type="predicted"/>
<dbReference type="GeneID" id="54551815"/>
<evidence type="ECO:0000256" key="1">
    <source>
        <dbReference type="SAM" id="MobiDB-lite"/>
    </source>
</evidence>
<feature type="region of interest" description="Disordered" evidence="1">
    <location>
        <begin position="352"/>
        <end position="374"/>
    </location>
</feature>
<dbReference type="OrthoDB" id="4062651at2759"/>
<organism evidence="3 4">
    <name type="scientific">Westerdykella ornata</name>
    <dbReference type="NCBI Taxonomy" id="318751"/>
    <lineage>
        <taxon>Eukaryota</taxon>
        <taxon>Fungi</taxon>
        <taxon>Dikarya</taxon>
        <taxon>Ascomycota</taxon>
        <taxon>Pezizomycotina</taxon>
        <taxon>Dothideomycetes</taxon>
        <taxon>Pleosporomycetidae</taxon>
        <taxon>Pleosporales</taxon>
        <taxon>Sporormiaceae</taxon>
        <taxon>Westerdykella</taxon>
    </lineage>
</organism>
<name>A0A6A6JFE3_WESOR</name>
<protein>
    <recommendedName>
        <fullName evidence="2">Protein kinase domain-containing protein</fullName>
    </recommendedName>
</protein>
<accession>A0A6A6JFE3</accession>
<evidence type="ECO:0000259" key="2">
    <source>
        <dbReference type="PROSITE" id="PS50011"/>
    </source>
</evidence>
<dbReference type="GO" id="GO:0004672">
    <property type="term" value="F:protein kinase activity"/>
    <property type="evidence" value="ECO:0007669"/>
    <property type="project" value="InterPro"/>
</dbReference>
<feature type="compositionally biased region" description="Basic and acidic residues" evidence="1">
    <location>
        <begin position="363"/>
        <end position="374"/>
    </location>
</feature>
<dbReference type="InterPro" id="IPR011009">
    <property type="entry name" value="Kinase-like_dom_sf"/>
</dbReference>
<dbReference type="EMBL" id="ML986498">
    <property type="protein sequence ID" value="KAF2275271.1"/>
    <property type="molecule type" value="Genomic_DNA"/>
</dbReference>
<reference evidence="3" key="1">
    <citation type="journal article" date="2020" name="Stud. Mycol.">
        <title>101 Dothideomycetes genomes: a test case for predicting lifestyles and emergence of pathogens.</title>
        <authorList>
            <person name="Haridas S."/>
            <person name="Albert R."/>
            <person name="Binder M."/>
            <person name="Bloem J."/>
            <person name="Labutti K."/>
            <person name="Salamov A."/>
            <person name="Andreopoulos B."/>
            <person name="Baker S."/>
            <person name="Barry K."/>
            <person name="Bills G."/>
            <person name="Bluhm B."/>
            <person name="Cannon C."/>
            <person name="Castanera R."/>
            <person name="Culley D."/>
            <person name="Daum C."/>
            <person name="Ezra D."/>
            <person name="Gonzalez J."/>
            <person name="Henrissat B."/>
            <person name="Kuo A."/>
            <person name="Liang C."/>
            <person name="Lipzen A."/>
            <person name="Lutzoni F."/>
            <person name="Magnuson J."/>
            <person name="Mondo S."/>
            <person name="Nolan M."/>
            <person name="Ohm R."/>
            <person name="Pangilinan J."/>
            <person name="Park H.-J."/>
            <person name="Ramirez L."/>
            <person name="Alfaro M."/>
            <person name="Sun H."/>
            <person name="Tritt A."/>
            <person name="Yoshinaga Y."/>
            <person name="Zwiers L.-H."/>
            <person name="Turgeon B."/>
            <person name="Goodwin S."/>
            <person name="Spatafora J."/>
            <person name="Crous P."/>
            <person name="Grigoriev I."/>
        </authorList>
    </citation>
    <scope>NUCLEOTIDE SEQUENCE</scope>
    <source>
        <strain evidence="3">CBS 379.55</strain>
    </source>
</reference>
<feature type="domain" description="Protein kinase" evidence="2">
    <location>
        <begin position="138"/>
        <end position="374"/>
    </location>
</feature>
<dbReference type="PROSITE" id="PS50011">
    <property type="entry name" value="PROTEIN_KINASE_DOM"/>
    <property type="match status" value="1"/>
</dbReference>
<evidence type="ECO:0000313" key="3">
    <source>
        <dbReference type="EMBL" id="KAF2275271.1"/>
    </source>
</evidence>
<dbReference type="RefSeq" id="XP_033652810.1">
    <property type="nucleotide sequence ID" value="XM_033798640.1"/>
</dbReference>
<dbReference type="GO" id="GO:0005524">
    <property type="term" value="F:ATP binding"/>
    <property type="evidence" value="ECO:0007669"/>
    <property type="project" value="InterPro"/>
</dbReference>
<dbReference type="Proteomes" id="UP000800097">
    <property type="component" value="Unassembled WGS sequence"/>
</dbReference>
<sequence length="374" mass="42211">MSVEQNQESAQHDSDPAPYYEVIDCLYSDFDTECRLVVLGNYKQICIYVDEKSVHGSPPMAEKYLHFLRVMNAPDNELDGLDDQDFYNWITDFYHPILRSFPPLPEDFQPTLQDRLCPNSANYTLHVVDGEVVPMLDLHPNRAGGRRLYGVYIDDYLSTAFPSLHPRSVPICKCPRGTLSPHKVIIDGTVYWFKHYLSGDDDIAGKEISNYKTIAQAGLESDLRMSRLHGLVRDDETGRVFGLLLDYIDGKSMAMESLLRNASMDARRKWAVQIGYTVWRLHESGIVWGDAKADNVLIDHDDNAWVIDFGGARTEGWVEEDLTETVQGDLQGLGRIIEFLEIEDMTACGDGGIREGVGSQTPEDIHQEDEGTGK</sequence>
<keyword evidence="4" id="KW-1185">Reference proteome</keyword>
<dbReference type="AlphaFoldDB" id="A0A6A6JFE3"/>
<dbReference type="InterPro" id="IPR000719">
    <property type="entry name" value="Prot_kinase_dom"/>
</dbReference>
<dbReference type="Pfam" id="PF00069">
    <property type="entry name" value="Pkinase"/>
    <property type="match status" value="1"/>
</dbReference>